<dbReference type="Pfam" id="PF06475">
    <property type="entry name" value="Glycolipid_bind"/>
    <property type="match status" value="1"/>
</dbReference>
<protein>
    <submittedName>
        <fullName evidence="1">Glycolipid-binding domain-containing protein</fullName>
    </submittedName>
</protein>
<dbReference type="SUPFAM" id="SSF159275">
    <property type="entry name" value="PA1994-like"/>
    <property type="match status" value="1"/>
</dbReference>
<evidence type="ECO:0000313" key="1">
    <source>
        <dbReference type="EMBL" id="MDX8541919.1"/>
    </source>
</evidence>
<reference evidence="1 2" key="1">
    <citation type="submission" date="2023-08" db="EMBL/GenBank/DDBJ databases">
        <title>Implementing the SeqCode for naming new Mesorhizobium species isolated from Vachellia karroo root nodules.</title>
        <authorList>
            <person name="Van Lill M."/>
        </authorList>
    </citation>
    <scope>NUCLEOTIDE SEQUENCE [LARGE SCALE GENOMIC DNA]</scope>
    <source>
        <strain evidence="1 2">VK4B</strain>
    </source>
</reference>
<dbReference type="Proteomes" id="UP001276564">
    <property type="component" value="Unassembled WGS sequence"/>
</dbReference>
<keyword evidence="2" id="KW-1185">Reference proteome</keyword>
<accession>A0ABU5AX94</accession>
<dbReference type="InterPro" id="IPR009467">
    <property type="entry name" value="Glycolipid-bd_prot_put"/>
</dbReference>
<name>A0ABU5AX94_9HYPH</name>
<comment type="caution">
    <text evidence="1">The sequence shown here is derived from an EMBL/GenBank/DDBJ whole genome shotgun (WGS) entry which is preliminary data.</text>
</comment>
<dbReference type="EMBL" id="JAVIIP010000032">
    <property type="protein sequence ID" value="MDX8541919.1"/>
    <property type="molecule type" value="Genomic_DNA"/>
</dbReference>
<sequence>MEPRSTLVRWRQWQGPGIEHLVLRRDSGGISAESVAISADHAPFAVHYRISCDPDWRAREVEVGIVGGGRFRLETDGIGNWSKDGVAIRDLTGALDPDLTVTPFTNTLPIRRLRLKPGESAEIAAAFIELPELTIVKSPQRYTCLDEGRRYLYESLKSGFRREIEVDQEGLVTTYPDFWQRI</sequence>
<organism evidence="1 2">
    <name type="scientific">Mesorhizobium abyssinicae</name>
    <dbReference type="NCBI Taxonomy" id="1209958"/>
    <lineage>
        <taxon>Bacteria</taxon>
        <taxon>Pseudomonadati</taxon>
        <taxon>Pseudomonadota</taxon>
        <taxon>Alphaproteobacteria</taxon>
        <taxon>Hyphomicrobiales</taxon>
        <taxon>Phyllobacteriaceae</taxon>
        <taxon>Mesorhizobium</taxon>
    </lineage>
</organism>
<proteinExistence type="predicted"/>
<gene>
    <name evidence="1" type="ORF">RFM23_30415</name>
</gene>
<evidence type="ECO:0000313" key="2">
    <source>
        <dbReference type="Proteomes" id="UP001276564"/>
    </source>
</evidence>
<dbReference type="RefSeq" id="WP_320322125.1">
    <property type="nucleotide sequence ID" value="NZ_JAVIIP010000032.1"/>
</dbReference>